<feature type="domain" description="Phosphoribosyltransferase" evidence="2">
    <location>
        <begin position="161"/>
        <end position="224"/>
    </location>
</feature>
<dbReference type="InterPro" id="IPR051910">
    <property type="entry name" value="ComF/GntX_DNA_util-trans"/>
</dbReference>
<evidence type="ECO:0000259" key="2">
    <source>
        <dbReference type="Pfam" id="PF00156"/>
    </source>
</evidence>
<dbReference type="EMBL" id="FOHE01000005">
    <property type="protein sequence ID" value="SET09383.1"/>
    <property type="molecule type" value="Genomic_DNA"/>
</dbReference>
<dbReference type="InterPro" id="IPR029057">
    <property type="entry name" value="PRTase-like"/>
</dbReference>
<dbReference type="InterPro" id="IPR000836">
    <property type="entry name" value="PRTase_dom"/>
</dbReference>
<dbReference type="OrthoDB" id="9779910at2"/>
<evidence type="ECO:0000256" key="1">
    <source>
        <dbReference type="ARBA" id="ARBA00008007"/>
    </source>
</evidence>
<dbReference type="STRING" id="930131.SAMN05216389_105139"/>
<dbReference type="CDD" id="cd06223">
    <property type="entry name" value="PRTases_typeI"/>
    <property type="match status" value="1"/>
</dbReference>
<gene>
    <name evidence="3" type="ORF">SAMN05216389_105139</name>
</gene>
<dbReference type="RefSeq" id="WP_090868426.1">
    <property type="nucleotide sequence ID" value="NZ_FOHE01000005.1"/>
</dbReference>
<dbReference type="PANTHER" id="PTHR47505:SF1">
    <property type="entry name" value="DNA UTILIZATION PROTEIN YHGH"/>
    <property type="match status" value="1"/>
</dbReference>
<dbReference type="PANTHER" id="PTHR47505">
    <property type="entry name" value="DNA UTILIZATION PROTEIN YHGH"/>
    <property type="match status" value="1"/>
</dbReference>
<comment type="similarity">
    <text evidence="1">Belongs to the ComF/GntX family.</text>
</comment>
<accession>A0A1I0BRQ6</accession>
<reference evidence="3 4" key="1">
    <citation type="submission" date="2016-10" db="EMBL/GenBank/DDBJ databases">
        <authorList>
            <person name="de Groot N.N."/>
        </authorList>
    </citation>
    <scope>NUCLEOTIDE SEQUENCE [LARGE SCALE GENOMIC DNA]</scope>
    <source>
        <strain evidence="3 4">IBRC-M 10780</strain>
    </source>
</reference>
<organism evidence="3 4">
    <name type="scientific">Oceanobacillus limi</name>
    <dbReference type="NCBI Taxonomy" id="930131"/>
    <lineage>
        <taxon>Bacteria</taxon>
        <taxon>Bacillati</taxon>
        <taxon>Bacillota</taxon>
        <taxon>Bacilli</taxon>
        <taxon>Bacillales</taxon>
        <taxon>Bacillaceae</taxon>
        <taxon>Oceanobacillus</taxon>
    </lineage>
</organism>
<dbReference type="Gene3D" id="3.40.50.2020">
    <property type="match status" value="1"/>
</dbReference>
<dbReference type="Pfam" id="PF00156">
    <property type="entry name" value="Pribosyltran"/>
    <property type="match status" value="1"/>
</dbReference>
<sequence>MNCIWCHDVIMVETSWINVFLPPKPNRLCQACEAELHTLHGQRCSHCSRITVDSVCSDCTWWKQFMNGNDVLDKNYSVFAYNDRMQEMITKWKYRGDYQIGYVFQTTFQDCFPKIIQTKQQIVVPIPLSPERLYERSFNQAEMLAQFLPIKSVNALSRIHGEKQSKKTRQERISSINPFKLEEPINKPVILVDDIYTTGATLRHAAALLKEHGCPMVYSYTLIRG</sequence>
<keyword evidence="4" id="KW-1185">Reference proteome</keyword>
<dbReference type="Proteomes" id="UP000198618">
    <property type="component" value="Unassembled WGS sequence"/>
</dbReference>
<evidence type="ECO:0000313" key="3">
    <source>
        <dbReference type="EMBL" id="SET09383.1"/>
    </source>
</evidence>
<name>A0A1I0BRQ6_9BACI</name>
<dbReference type="SUPFAM" id="SSF53271">
    <property type="entry name" value="PRTase-like"/>
    <property type="match status" value="1"/>
</dbReference>
<proteinExistence type="inferred from homology"/>
<evidence type="ECO:0000313" key="4">
    <source>
        <dbReference type="Proteomes" id="UP000198618"/>
    </source>
</evidence>
<protein>
    <submittedName>
        <fullName evidence="3">Competence protein ComFC</fullName>
    </submittedName>
</protein>
<dbReference type="AlphaFoldDB" id="A0A1I0BRQ6"/>